<organism evidence="4 5">
    <name type="scientific">Anaeramoeba flamelloides</name>
    <dbReference type="NCBI Taxonomy" id="1746091"/>
    <lineage>
        <taxon>Eukaryota</taxon>
        <taxon>Metamonada</taxon>
        <taxon>Anaeramoebidae</taxon>
        <taxon>Anaeramoeba</taxon>
    </lineage>
</organism>
<feature type="domain" description="DH" evidence="3">
    <location>
        <begin position="723"/>
        <end position="910"/>
    </location>
</feature>
<feature type="compositionally biased region" description="Polar residues" evidence="2">
    <location>
        <begin position="156"/>
        <end position="166"/>
    </location>
</feature>
<name>A0ABQ8ZE79_9EUKA</name>
<reference evidence="4" key="1">
    <citation type="submission" date="2022-08" db="EMBL/GenBank/DDBJ databases">
        <title>Novel sulfate-reducing endosymbionts in the free-living metamonad Anaeramoeba.</title>
        <authorList>
            <person name="Jerlstrom-Hultqvist J."/>
            <person name="Cepicka I."/>
            <person name="Gallot-Lavallee L."/>
            <person name="Salas-Leiva D."/>
            <person name="Curtis B.A."/>
            <person name="Zahonova K."/>
            <person name="Pipaliya S."/>
            <person name="Dacks J."/>
            <person name="Roger A.J."/>
        </authorList>
    </citation>
    <scope>NUCLEOTIDE SEQUENCE</scope>
    <source>
        <strain evidence="4">Schooner1</strain>
    </source>
</reference>
<feature type="compositionally biased region" description="Basic residues" evidence="2">
    <location>
        <begin position="131"/>
        <end position="140"/>
    </location>
</feature>
<feature type="compositionally biased region" description="Basic residues" evidence="2">
    <location>
        <begin position="1"/>
        <end position="18"/>
    </location>
</feature>
<keyword evidence="1" id="KW-0175">Coiled coil</keyword>
<feature type="region of interest" description="Disordered" evidence="2">
    <location>
        <begin position="546"/>
        <end position="625"/>
    </location>
</feature>
<dbReference type="Pfam" id="PF00621">
    <property type="entry name" value="RhoGEF"/>
    <property type="match status" value="1"/>
</dbReference>
<dbReference type="PANTHER" id="PTHR12673:SF263">
    <property type="entry name" value="PLECKSTRIN DOMAIN-CONTAINING PROTEIN"/>
    <property type="match status" value="1"/>
</dbReference>
<dbReference type="InterPro" id="IPR035899">
    <property type="entry name" value="DBL_dom_sf"/>
</dbReference>
<feature type="coiled-coil region" evidence="1">
    <location>
        <begin position="1001"/>
        <end position="1031"/>
    </location>
</feature>
<evidence type="ECO:0000256" key="1">
    <source>
        <dbReference type="SAM" id="Coils"/>
    </source>
</evidence>
<accession>A0ABQ8ZE79</accession>
<feature type="compositionally biased region" description="Basic residues" evidence="2">
    <location>
        <begin position="27"/>
        <end position="36"/>
    </location>
</feature>
<dbReference type="InterPro" id="IPR011993">
    <property type="entry name" value="PH-like_dom_sf"/>
</dbReference>
<feature type="region of interest" description="Disordered" evidence="2">
    <location>
        <begin position="88"/>
        <end position="173"/>
    </location>
</feature>
<evidence type="ECO:0000313" key="4">
    <source>
        <dbReference type="EMBL" id="KAJ6254997.1"/>
    </source>
</evidence>
<dbReference type="SUPFAM" id="SSF50729">
    <property type="entry name" value="PH domain-like"/>
    <property type="match status" value="1"/>
</dbReference>
<protein>
    <submittedName>
        <fullName evidence="4">Faciogenital dysplasia protein</fullName>
    </submittedName>
</protein>
<dbReference type="SUPFAM" id="SSF48065">
    <property type="entry name" value="DBL homology domain (DH-domain)"/>
    <property type="match status" value="1"/>
</dbReference>
<feature type="compositionally biased region" description="Basic and acidic residues" evidence="2">
    <location>
        <begin position="112"/>
        <end position="127"/>
    </location>
</feature>
<dbReference type="InterPro" id="IPR051092">
    <property type="entry name" value="FYVE_RhoGEF_PH"/>
</dbReference>
<feature type="coiled-coil region" evidence="1">
    <location>
        <begin position="357"/>
        <end position="440"/>
    </location>
</feature>
<feature type="coiled-coil region" evidence="1">
    <location>
        <begin position="266"/>
        <end position="307"/>
    </location>
</feature>
<evidence type="ECO:0000313" key="5">
    <source>
        <dbReference type="Proteomes" id="UP001150062"/>
    </source>
</evidence>
<dbReference type="PANTHER" id="PTHR12673">
    <property type="entry name" value="FACIOGENITAL DYSPLASIA PROTEIN"/>
    <property type="match status" value="1"/>
</dbReference>
<dbReference type="SMART" id="SM00325">
    <property type="entry name" value="RhoGEF"/>
    <property type="match status" value="1"/>
</dbReference>
<dbReference type="InterPro" id="IPR000219">
    <property type="entry name" value="DH_dom"/>
</dbReference>
<comment type="caution">
    <text evidence="4">The sequence shown here is derived from an EMBL/GenBank/DDBJ whole genome shotgun (WGS) entry which is preliminary data.</text>
</comment>
<keyword evidence="5" id="KW-1185">Reference proteome</keyword>
<feature type="compositionally biased region" description="Low complexity" evidence="2">
    <location>
        <begin position="608"/>
        <end position="625"/>
    </location>
</feature>
<gene>
    <name evidence="4" type="ORF">M0813_11782</name>
</gene>
<sequence length="1149" mass="136504">MTTVKQHSKPKKRRRNRQFRTFVARSTSKKPHRSITKKNNLFIQINNKKPRHSKVIDNLELKASLTSKSHSKKGPNMEIKKKAILKTNTNRQKRKVEKKNSKPSQKRISQKKKTEPTKKYTEEELKNHNLQTKKIKKSKKLKEGKYQKQRRKTTDAHTNNNTAQVRTKSKNKNIINIKKSSRTQSKTDKQKKFKKILQSHLDPVNNSTNIKETKGKSIPTIQQVNSSLKEIEILPDPELQVKRLINVINFLLSNFNKEITNFKKTKKHYLKKIQNKKESINFLKEAIDESDREKDELRTKYQKAKKEFYEIFNCMEELLKCKNMELEECLSKKETHVTKGLKTKGKNKLGENTQSQTNELERIVNELRIDLETKNKKLDKLKKNKMALTIKIKDYQETLKSLEKGNQQKQKIIKKKNKSEEKLKKKNIELTNKIKKISTENKLIKNTLYPKGKTIKIPKELKLLSPRTELNFSKPKFIQFSPRHNERKELKKSKQLIKKKDLQIKSERLKFLEIISNLEKKLQPNELSFYKNQENSDSEITINHINKNQNKNQDQNQNKNRNRNKNQNQNQNINKNKYSNTNKNLNNNPKINKNKNKNKNKNRDENKNININENKTNNQNNGNLNNNFINLKNKNVFKLDLSFTKNNEDEEKFKKYKDFDNTDNIKYTRDLKFDEKKKKKKNINHRDKSNEYNADKKEENQIIIIQSTLKSYYQAKHYQQRFTRAKVIEELIDTEREYISRLEQVRTDYLIPIGKKKWMKGNEIKLIKTDLEEILNLSKKFILKLEKRKKVKKSTNNNKNCLIGKIFLQLAPQLGIYSSFVNRYMNFLRDIEELKMKKIKFEHFLNGIKLSTERQLGLFDLLIAPVQHLPRCILLLNALIQHTPKKHPDYCNLEDAFIDINEKVNSINQRRKIFENIKKIFEINNKLKKAGKFILTENPLRRFIKSGEIIKINKNKPLEYNLILFNDLILIVKPQIGKVNSKEKEFYVLKKMYPIDGIGNIKNINFEKKLVKNQIQQLNKKEKDNKLFKNQNNVEIDIHDDNFEYNIKNENGLQGIGSIKNINLKKKTCINFENNGYFSFQIWDSQNEIIFEEFHFNSQLKRDNWVRIINKVKLQYQQNSLNYSFNESTDNSSASDTYNNYLEDEIKNL</sequence>
<proteinExistence type="predicted"/>
<dbReference type="Gene3D" id="2.30.29.30">
    <property type="entry name" value="Pleckstrin-homology domain (PH domain)/Phosphotyrosine-binding domain (PTB)"/>
    <property type="match status" value="1"/>
</dbReference>
<dbReference type="EMBL" id="JAOAOG010000015">
    <property type="protein sequence ID" value="KAJ6254997.1"/>
    <property type="molecule type" value="Genomic_DNA"/>
</dbReference>
<dbReference type="Proteomes" id="UP001150062">
    <property type="component" value="Unassembled WGS sequence"/>
</dbReference>
<dbReference type="CDD" id="cd00160">
    <property type="entry name" value="RhoGEF"/>
    <property type="match status" value="1"/>
</dbReference>
<evidence type="ECO:0000256" key="2">
    <source>
        <dbReference type="SAM" id="MobiDB-lite"/>
    </source>
</evidence>
<feature type="compositionally biased region" description="Low complexity" evidence="2">
    <location>
        <begin position="546"/>
        <end position="591"/>
    </location>
</feature>
<dbReference type="Gene3D" id="1.20.900.10">
    <property type="entry name" value="Dbl homology (DH) domain"/>
    <property type="match status" value="1"/>
</dbReference>
<evidence type="ECO:0000259" key="3">
    <source>
        <dbReference type="PROSITE" id="PS50010"/>
    </source>
</evidence>
<feature type="region of interest" description="Disordered" evidence="2">
    <location>
        <begin position="1"/>
        <end position="37"/>
    </location>
</feature>
<dbReference type="PROSITE" id="PS50010">
    <property type="entry name" value="DH_2"/>
    <property type="match status" value="1"/>
</dbReference>